<name>A0A0F9P423_9ZZZZ</name>
<evidence type="ECO:0008006" key="2">
    <source>
        <dbReference type="Google" id="ProtNLM"/>
    </source>
</evidence>
<reference evidence="1" key="1">
    <citation type="journal article" date="2015" name="Nature">
        <title>Complex archaea that bridge the gap between prokaryotes and eukaryotes.</title>
        <authorList>
            <person name="Spang A."/>
            <person name="Saw J.H."/>
            <person name="Jorgensen S.L."/>
            <person name="Zaremba-Niedzwiedzka K."/>
            <person name="Martijn J."/>
            <person name="Lind A.E."/>
            <person name="van Eijk R."/>
            <person name="Schleper C."/>
            <person name="Guy L."/>
            <person name="Ettema T.J."/>
        </authorList>
    </citation>
    <scope>NUCLEOTIDE SEQUENCE</scope>
</reference>
<dbReference type="EMBL" id="LAZR01006988">
    <property type="protein sequence ID" value="KKM88232.1"/>
    <property type="molecule type" value="Genomic_DNA"/>
</dbReference>
<evidence type="ECO:0000313" key="1">
    <source>
        <dbReference type="EMBL" id="KKM88232.1"/>
    </source>
</evidence>
<sequence length="204" mass="23031">MEGQVKKIPVIMVISGKRPTLEGQTVGSLHGNTEHPYRLIHGNCPDPHPADIIMRNSLVDEIDFDYDYLCFVDDDLYFNNNWLRQMVTALDCNPDVEILSAIKWPAHKVLADRAAINITDRMTGGCLLMKKPVWKKYGPFDIHRDKTNLFRERVQRGGGKVAVLYNKFAVVHCGITSLINNKGYSEKTIKNIKALCDDVGAICE</sequence>
<dbReference type="AlphaFoldDB" id="A0A0F9P423"/>
<accession>A0A0F9P423</accession>
<dbReference type="SUPFAM" id="SSF53448">
    <property type="entry name" value="Nucleotide-diphospho-sugar transferases"/>
    <property type="match status" value="1"/>
</dbReference>
<proteinExistence type="predicted"/>
<comment type="caution">
    <text evidence="1">The sequence shown here is derived from an EMBL/GenBank/DDBJ whole genome shotgun (WGS) entry which is preliminary data.</text>
</comment>
<gene>
    <name evidence="1" type="ORF">LCGC14_1260770</name>
</gene>
<protein>
    <recommendedName>
        <fullName evidence="2">Glycosyltransferase 2-like domain-containing protein</fullName>
    </recommendedName>
</protein>
<organism evidence="1">
    <name type="scientific">marine sediment metagenome</name>
    <dbReference type="NCBI Taxonomy" id="412755"/>
    <lineage>
        <taxon>unclassified sequences</taxon>
        <taxon>metagenomes</taxon>
        <taxon>ecological metagenomes</taxon>
    </lineage>
</organism>
<dbReference type="Gene3D" id="3.90.550.10">
    <property type="entry name" value="Spore Coat Polysaccharide Biosynthesis Protein SpsA, Chain A"/>
    <property type="match status" value="1"/>
</dbReference>
<dbReference type="InterPro" id="IPR029044">
    <property type="entry name" value="Nucleotide-diphossugar_trans"/>
</dbReference>